<dbReference type="Gene3D" id="3.90.1600.10">
    <property type="entry name" value="Palm domain of DNA polymerase"/>
    <property type="match status" value="2"/>
</dbReference>
<feature type="domain" description="DNA-directed DNA polymerase family B exonuclease" evidence="10">
    <location>
        <begin position="34"/>
        <end position="204"/>
    </location>
</feature>
<dbReference type="GO" id="GO:0000166">
    <property type="term" value="F:nucleotide binding"/>
    <property type="evidence" value="ECO:0007669"/>
    <property type="project" value="InterPro"/>
</dbReference>
<dbReference type="InterPro" id="IPR050240">
    <property type="entry name" value="DNA_pol_type-B"/>
</dbReference>
<keyword evidence="5" id="KW-0239">DNA-directed DNA polymerase</keyword>
<dbReference type="InterPro" id="IPR006133">
    <property type="entry name" value="DNA-dir_DNA_pol_B_exonuc"/>
</dbReference>
<keyword evidence="6" id="KW-0238">DNA-binding</keyword>
<gene>
    <name evidence="11" type="ORF">C2G38_2171992</name>
</gene>
<keyword evidence="3" id="KW-0808">Transferase</keyword>
<dbReference type="InterPro" id="IPR036397">
    <property type="entry name" value="RNaseH_sf"/>
</dbReference>
<dbReference type="GO" id="GO:0003887">
    <property type="term" value="F:DNA-directed DNA polymerase activity"/>
    <property type="evidence" value="ECO:0007669"/>
    <property type="project" value="UniProtKB-KW"/>
</dbReference>
<dbReference type="EC" id="2.7.7.7" evidence="2"/>
<dbReference type="PANTHER" id="PTHR10322">
    <property type="entry name" value="DNA POLYMERASE CATALYTIC SUBUNIT"/>
    <property type="match status" value="1"/>
</dbReference>
<comment type="catalytic activity">
    <reaction evidence="8">
        <text>DNA(n) + a 2'-deoxyribonucleoside 5'-triphosphate = DNA(n+1) + diphosphate</text>
        <dbReference type="Rhea" id="RHEA:22508"/>
        <dbReference type="Rhea" id="RHEA-COMP:17339"/>
        <dbReference type="Rhea" id="RHEA-COMP:17340"/>
        <dbReference type="ChEBI" id="CHEBI:33019"/>
        <dbReference type="ChEBI" id="CHEBI:61560"/>
        <dbReference type="ChEBI" id="CHEBI:173112"/>
        <dbReference type="EC" id="2.7.7.7"/>
    </reaction>
</comment>
<evidence type="ECO:0000256" key="4">
    <source>
        <dbReference type="ARBA" id="ARBA00022695"/>
    </source>
</evidence>
<dbReference type="OrthoDB" id="2436707at2759"/>
<evidence type="ECO:0000259" key="10">
    <source>
        <dbReference type="Pfam" id="PF03104"/>
    </source>
</evidence>
<evidence type="ECO:0000313" key="12">
    <source>
        <dbReference type="Proteomes" id="UP000266673"/>
    </source>
</evidence>
<keyword evidence="4" id="KW-0548">Nucleotidyltransferase</keyword>
<dbReference type="AlphaFoldDB" id="A0A397VPG2"/>
<evidence type="ECO:0000256" key="2">
    <source>
        <dbReference type="ARBA" id="ARBA00012417"/>
    </source>
</evidence>
<sequence>MDGLEKEFDEFCKRYDTYSDDKTCHYRKIARENDFELVGWHRIKRMSLVDDMMITFDDIEKIEFDGPIRLLFLFWDIESGSTRGPGYFPVGENEEDYVYMIQMDLFWLCDPVPGKRYCITSIPVDSDLFFERYSDQISCNRNDYHIINVSSQREVLLEFARIFGGYDPDFELGFNTGGYDWPFVLKKIKLLNIEREFNQLLLGSNIETTFNIRETVVQVFERDIDEKMNKFHRYAGLNINNRSIKLNPNEKMLCEYYYKSGTVFLDLLVWSKKTFQTEIKNTLNVVLKRCGLSGKVDLPYLPESEDKMRSMFIYSNAVKFRDNSQMLSRFAEQLSNLTKIPLESCQNMMIVNDESVLRDYAMELAYYCSVDTFRLKELITKRNIINDYVQLASLTCTTISNVFTNGVGCLVRNFYSRHVSKNGMLISSRRKGRMVVEKYQGGLVLQLNKNLENRPVAGIDFTSYYLNIIIDQNISLDTRVNIDLTDFDENRGYSIKYGDTDSIFYTLPERFFLYVDKKYTIKRDISRGIKQKIRQLYWDEMIKITFVQSKILQLDVKDFLFGLAGQTYLRMAYEKTMFPASFYQSKQYCGCVHVDYVELDRPDLLLKGIKTIKRNVSEFYKAVSEQLIWSSLGFESDQQISVCEMDQKQITQSVISKYLDVENLPLYIFKLTAKYDPLFAPKVSVRDFHNKERYKELKEEAEKKKKETGEKKKKSGNVMSTVYAELMKKNHSIVIEPGRYYYLILTKANAKTVLEMMYPFDLYDEKEHKINVIHYFNSLHNICANVLGCDQKKASEIINEIFYQIEFKKQRRIMDHFPILVDNAEKSTSKCEQEAESSLKRKKIKKS</sequence>
<evidence type="ECO:0000256" key="3">
    <source>
        <dbReference type="ARBA" id="ARBA00022679"/>
    </source>
</evidence>
<protein>
    <recommendedName>
        <fullName evidence="7">DNA polymerase delta catalytic subunit</fullName>
        <ecNumber evidence="2">2.7.7.7</ecNumber>
    </recommendedName>
</protein>
<dbReference type="STRING" id="44941.A0A397VPG2"/>
<evidence type="ECO:0000256" key="1">
    <source>
        <dbReference type="ARBA" id="ARBA00005755"/>
    </source>
</evidence>
<dbReference type="InterPro" id="IPR012337">
    <property type="entry name" value="RNaseH-like_sf"/>
</dbReference>
<dbReference type="SUPFAM" id="SSF56672">
    <property type="entry name" value="DNA/RNA polymerases"/>
    <property type="match status" value="1"/>
</dbReference>
<dbReference type="EMBL" id="QKWP01000274">
    <property type="protein sequence ID" value="RIB23187.1"/>
    <property type="molecule type" value="Genomic_DNA"/>
</dbReference>
<evidence type="ECO:0000256" key="5">
    <source>
        <dbReference type="ARBA" id="ARBA00022932"/>
    </source>
</evidence>
<evidence type="ECO:0000313" key="11">
    <source>
        <dbReference type="EMBL" id="RIB23187.1"/>
    </source>
</evidence>
<comment type="caution">
    <text evidence="11">The sequence shown here is derived from an EMBL/GenBank/DDBJ whole genome shotgun (WGS) entry which is preliminary data.</text>
</comment>
<comment type="similarity">
    <text evidence="1">Belongs to the DNA polymerase type-B family.</text>
</comment>
<organism evidence="11 12">
    <name type="scientific">Gigaspora rosea</name>
    <dbReference type="NCBI Taxonomy" id="44941"/>
    <lineage>
        <taxon>Eukaryota</taxon>
        <taxon>Fungi</taxon>
        <taxon>Fungi incertae sedis</taxon>
        <taxon>Mucoromycota</taxon>
        <taxon>Glomeromycotina</taxon>
        <taxon>Glomeromycetes</taxon>
        <taxon>Diversisporales</taxon>
        <taxon>Gigasporaceae</taxon>
        <taxon>Gigaspora</taxon>
    </lineage>
</organism>
<evidence type="ECO:0000259" key="9">
    <source>
        <dbReference type="Pfam" id="PF00136"/>
    </source>
</evidence>
<dbReference type="Gene3D" id="3.30.420.10">
    <property type="entry name" value="Ribonuclease H-like superfamily/Ribonuclease H"/>
    <property type="match status" value="1"/>
</dbReference>
<dbReference type="SMART" id="SM00486">
    <property type="entry name" value="POLBc"/>
    <property type="match status" value="1"/>
</dbReference>
<dbReference type="InterPro" id="IPR006172">
    <property type="entry name" value="DNA-dir_DNA_pol_B"/>
</dbReference>
<evidence type="ECO:0000256" key="7">
    <source>
        <dbReference type="ARBA" id="ARBA00024411"/>
    </source>
</evidence>
<keyword evidence="12" id="KW-1185">Reference proteome</keyword>
<dbReference type="PANTHER" id="PTHR10322:SF23">
    <property type="entry name" value="DNA POLYMERASE DELTA CATALYTIC SUBUNIT"/>
    <property type="match status" value="1"/>
</dbReference>
<dbReference type="Pfam" id="PF00136">
    <property type="entry name" value="DNA_pol_B"/>
    <property type="match status" value="1"/>
</dbReference>
<name>A0A397VPG2_9GLOM</name>
<dbReference type="GO" id="GO:0003677">
    <property type="term" value="F:DNA binding"/>
    <property type="evidence" value="ECO:0007669"/>
    <property type="project" value="UniProtKB-KW"/>
</dbReference>
<feature type="domain" description="DNA-directed DNA polymerase family B multifunctional" evidence="9">
    <location>
        <begin position="399"/>
        <end position="480"/>
    </location>
</feature>
<dbReference type="InterPro" id="IPR006134">
    <property type="entry name" value="DNA-dir_DNA_pol_B_multi_dom"/>
</dbReference>
<evidence type="ECO:0000256" key="8">
    <source>
        <dbReference type="ARBA" id="ARBA00049244"/>
    </source>
</evidence>
<evidence type="ECO:0000256" key="6">
    <source>
        <dbReference type="ARBA" id="ARBA00023125"/>
    </source>
</evidence>
<dbReference type="SUPFAM" id="SSF53098">
    <property type="entry name" value="Ribonuclease H-like"/>
    <property type="match status" value="1"/>
</dbReference>
<proteinExistence type="inferred from homology"/>
<dbReference type="GO" id="GO:0006261">
    <property type="term" value="P:DNA-templated DNA replication"/>
    <property type="evidence" value="ECO:0007669"/>
    <property type="project" value="TreeGrafter"/>
</dbReference>
<dbReference type="Proteomes" id="UP000266673">
    <property type="component" value="Unassembled WGS sequence"/>
</dbReference>
<dbReference type="InterPro" id="IPR023211">
    <property type="entry name" value="DNA_pol_palm_dom_sf"/>
</dbReference>
<accession>A0A397VPG2</accession>
<dbReference type="Pfam" id="PF03104">
    <property type="entry name" value="DNA_pol_B_exo1"/>
    <property type="match status" value="1"/>
</dbReference>
<dbReference type="InterPro" id="IPR043502">
    <property type="entry name" value="DNA/RNA_pol_sf"/>
</dbReference>
<reference evidence="11 12" key="1">
    <citation type="submission" date="2018-06" db="EMBL/GenBank/DDBJ databases">
        <title>Comparative genomics reveals the genomic features of Rhizophagus irregularis, R. cerebriforme, R. diaphanum and Gigaspora rosea, and their symbiotic lifestyle signature.</title>
        <authorList>
            <person name="Morin E."/>
            <person name="San Clemente H."/>
            <person name="Chen E.C.H."/>
            <person name="De La Providencia I."/>
            <person name="Hainaut M."/>
            <person name="Kuo A."/>
            <person name="Kohler A."/>
            <person name="Murat C."/>
            <person name="Tang N."/>
            <person name="Roy S."/>
            <person name="Loubradou J."/>
            <person name="Henrissat B."/>
            <person name="Grigoriev I.V."/>
            <person name="Corradi N."/>
            <person name="Roux C."/>
            <person name="Martin F.M."/>
        </authorList>
    </citation>
    <scope>NUCLEOTIDE SEQUENCE [LARGE SCALE GENOMIC DNA]</scope>
    <source>
        <strain evidence="11 12">DAOM 194757</strain>
    </source>
</reference>